<comment type="caution">
    <text evidence="1">The sequence shown here is derived from an EMBL/GenBank/DDBJ whole genome shotgun (WGS) entry which is preliminary data.</text>
</comment>
<evidence type="ECO:0000313" key="1">
    <source>
        <dbReference type="EMBL" id="KAA6328160.1"/>
    </source>
</evidence>
<evidence type="ECO:0000313" key="2">
    <source>
        <dbReference type="EMBL" id="KAA6335253.1"/>
    </source>
</evidence>
<accession>A0A5J4R4H9</accession>
<proteinExistence type="predicted"/>
<name>A0A5J4R4H9_9ZZZZ</name>
<reference evidence="1" key="1">
    <citation type="submission" date="2019-03" db="EMBL/GenBank/DDBJ databases">
        <title>Single cell metagenomics reveals metabolic interactions within the superorganism composed of flagellate Streblomastix strix and complex community of Bacteroidetes bacteria on its surface.</title>
        <authorList>
            <person name="Treitli S.C."/>
            <person name="Kolisko M."/>
            <person name="Husnik F."/>
            <person name="Keeling P."/>
            <person name="Hampl V."/>
        </authorList>
    </citation>
    <scope>NUCLEOTIDE SEQUENCE</scope>
    <source>
        <strain evidence="1">STM</strain>
    </source>
</reference>
<dbReference type="AlphaFoldDB" id="A0A5J4R4H9"/>
<sequence length="31" mass="3480">TKKFNPLRALLVGTGGIPYDEFLTIDPKDLF</sequence>
<protein>
    <submittedName>
        <fullName evidence="1">Uncharacterized protein</fullName>
    </submittedName>
</protein>
<dbReference type="EMBL" id="SNRY01000912">
    <property type="protein sequence ID" value="KAA6335253.1"/>
    <property type="molecule type" value="Genomic_DNA"/>
</dbReference>
<organism evidence="1">
    <name type="scientific">termite gut metagenome</name>
    <dbReference type="NCBI Taxonomy" id="433724"/>
    <lineage>
        <taxon>unclassified sequences</taxon>
        <taxon>metagenomes</taxon>
        <taxon>organismal metagenomes</taxon>
    </lineage>
</organism>
<feature type="non-terminal residue" evidence="1">
    <location>
        <position position="1"/>
    </location>
</feature>
<dbReference type="EMBL" id="SNRY01001866">
    <property type="protein sequence ID" value="KAA6328160.1"/>
    <property type="molecule type" value="Genomic_DNA"/>
</dbReference>
<gene>
    <name evidence="2" type="ORF">EZS27_016487</name>
    <name evidence="1" type="ORF">EZS27_022920</name>
</gene>